<evidence type="ECO:0000256" key="3">
    <source>
        <dbReference type="ARBA" id="ARBA00008756"/>
    </source>
</evidence>
<evidence type="ECO:0000256" key="10">
    <source>
        <dbReference type="ARBA" id="ARBA00023315"/>
    </source>
</evidence>
<dbReference type="OrthoDB" id="9808984at2"/>
<evidence type="ECO:0000256" key="9">
    <source>
        <dbReference type="ARBA" id="ARBA00022679"/>
    </source>
</evidence>
<dbReference type="GO" id="GO:0008959">
    <property type="term" value="F:phosphate acetyltransferase activity"/>
    <property type="evidence" value="ECO:0007669"/>
    <property type="project" value="UniProtKB-EC"/>
</dbReference>
<dbReference type="Pfam" id="PF13500">
    <property type="entry name" value="AAA_26"/>
    <property type="match status" value="1"/>
</dbReference>
<dbReference type="NCBIfam" id="TIGR00651">
    <property type="entry name" value="pta"/>
    <property type="match status" value="1"/>
</dbReference>
<keyword evidence="9 14" id="KW-0808">Transferase</keyword>
<dbReference type="EMBL" id="QPIJ01000007">
    <property type="protein sequence ID" value="RCV92930.1"/>
    <property type="molecule type" value="Genomic_DNA"/>
</dbReference>
<dbReference type="Pfam" id="PF01515">
    <property type="entry name" value="PTA_PTB"/>
    <property type="match status" value="1"/>
</dbReference>
<gene>
    <name evidence="14" type="ORF">DU506_05135</name>
</gene>
<evidence type="ECO:0000256" key="7">
    <source>
        <dbReference type="ARBA" id="ARBA00021528"/>
    </source>
</evidence>
<dbReference type="CDD" id="cd03109">
    <property type="entry name" value="DTBS"/>
    <property type="match status" value="1"/>
</dbReference>
<evidence type="ECO:0000256" key="2">
    <source>
        <dbReference type="ARBA" id="ARBA00004989"/>
    </source>
</evidence>
<dbReference type="Gene3D" id="3.40.50.10950">
    <property type="match status" value="1"/>
</dbReference>
<evidence type="ECO:0000256" key="8">
    <source>
        <dbReference type="ARBA" id="ARBA00022490"/>
    </source>
</evidence>
<keyword evidence="15" id="KW-1185">Reference proteome</keyword>
<evidence type="ECO:0000256" key="4">
    <source>
        <dbReference type="ARBA" id="ARBA00009786"/>
    </source>
</evidence>
<dbReference type="AlphaFoldDB" id="A0A368U721"/>
<dbReference type="InterPro" id="IPR002505">
    <property type="entry name" value="PTA_PTB"/>
</dbReference>
<dbReference type="GO" id="GO:0005737">
    <property type="term" value="C:cytoplasm"/>
    <property type="evidence" value="ECO:0007669"/>
    <property type="project" value="UniProtKB-SubCell"/>
</dbReference>
<dbReference type="Pfam" id="PF07085">
    <property type="entry name" value="DRTGG"/>
    <property type="match status" value="1"/>
</dbReference>
<name>A0A368U721_9GAMM</name>
<comment type="caution">
    <text evidence="14">The sequence shown here is derived from an EMBL/GenBank/DDBJ whole genome shotgun (WGS) entry which is preliminary data.</text>
</comment>
<accession>A0A368U721</accession>
<evidence type="ECO:0000259" key="12">
    <source>
        <dbReference type="Pfam" id="PF01515"/>
    </source>
</evidence>
<feature type="domain" description="Phosphate acetyl/butaryl transferase" evidence="12">
    <location>
        <begin position="404"/>
        <end position="718"/>
    </location>
</feature>
<keyword evidence="10 14" id="KW-0012">Acyltransferase</keyword>
<dbReference type="Gene3D" id="3.40.50.300">
    <property type="entry name" value="P-loop containing nucleotide triphosphate hydrolases"/>
    <property type="match status" value="1"/>
</dbReference>
<dbReference type="Proteomes" id="UP000253204">
    <property type="component" value="Unassembled WGS sequence"/>
</dbReference>
<feature type="domain" description="DRTGG" evidence="13">
    <location>
        <begin position="247"/>
        <end position="359"/>
    </location>
</feature>
<evidence type="ECO:0000256" key="6">
    <source>
        <dbReference type="ARBA" id="ARBA00012707"/>
    </source>
</evidence>
<dbReference type="PIRSF" id="PIRSF006107">
    <property type="entry name" value="PhpActrans_proteobac"/>
    <property type="match status" value="1"/>
</dbReference>
<comment type="pathway">
    <text evidence="2">Metabolic intermediate biosynthesis; acetyl-CoA biosynthesis; acetyl-CoA from acetate: step 2/2.</text>
</comment>
<dbReference type="NCBIfam" id="NF004167">
    <property type="entry name" value="PRK05632.1"/>
    <property type="match status" value="1"/>
</dbReference>
<dbReference type="InterPro" id="IPR016475">
    <property type="entry name" value="P-Actrans_bac"/>
</dbReference>
<evidence type="ECO:0000259" key="13">
    <source>
        <dbReference type="Pfam" id="PF07085"/>
    </source>
</evidence>
<dbReference type="NCBIfam" id="NF007233">
    <property type="entry name" value="PRK09653.1"/>
    <property type="match status" value="1"/>
</dbReference>
<organism evidence="14 15">
    <name type="scientific">Vreelandella rituensis</name>
    <dbReference type="NCBI Taxonomy" id="2282306"/>
    <lineage>
        <taxon>Bacteria</taxon>
        <taxon>Pseudomonadati</taxon>
        <taxon>Pseudomonadota</taxon>
        <taxon>Gammaproteobacteria</taxon>
        <taxon>Oceanospirillales</taxon>
        <taxon>Halomonadaceae</taxon>
        <taxon>Vreelandella</taxon>
    </lineage>
</organism>
<dbReference type="SUPFAM" id="SSF53659">
    <property type="entry name" value="Isocitrate/Isopropylmalate dehydrogenase-like"/>
    <property type="match status" value="1"/>
</dbReference>
<dbReference type="RefSeq" id="WP_114485865.1">
    <property type="nucleotide sequence ID" value="NZ_CBCSHM010000013.1"/>
</dbReference>
<dbReference type="FunFam" id="3.40.50.10750:FF:000001">
    <property type="entry name" value="Phosphate acetyltransferase"/>
    <property type="match status" value="1"/>
</dbReference>
<comment type="subunit">
    <text evidence="5">Homohexamer.</text>
</comment>
<dbReference type="InterPro" id="IPR042112">
    <property type="entry name" value="P_AcTrfase_dom2"/>
</dbReference>
<evidence type="ECO:0000256" key="11">
    <source>
        <dbReference type="ARBA" id="ARBA00031108"/>
    </source>
</evidence>
<dbReference type="EC" id="2.3.1.8" evidence="6"/>
<dbReference type="InterPro" id="IPR050500">
    <property type="entry name" value="Phos_Acetyltrans/Butyryltrans"/>
</dbReference>
<dbReference type="SUPFAM" id="SSF52540">
    <property type="entry name" value="P-loop containing nucleoside triphosphate hydrolases"/>
    <property type="match status" value="1"/>
</dbReference>
<dbReference type="UniPathway" id="UPA00340">
    <property type="reaction ID" value="UER00459"/>
</dbReference>
<dbReference type="GO" id="GO:0006085">
    <property type="term" value="P:acetyl-CoA biosynthetic process"/>
    <property type="evidence" value="ECO:0007669"/>
    <property type="project" value="UniProtKB-UniPathway"/>
</dbReference>
<dbReference type="InterPro" id="IPR042113">
    <property type="entry name" value="P_AcTrfase_dom1"/>
</dbReference>
<evidence type="ECO:0000313" key="14">
    <source>
        <dbReference type="EMBL" id="RCV92930.1"/>
    </source>
</evidence>
<dbReference type="Gene3D" id="3.40.1390.20">
    <property type="entry name" value="HprK N-terminal domain-like"/>
    <property type="match status" value="1"/>
</dbReference>
<dbReference type="InterPro" id="IPR027417">
    <property type="entry name" value="P-loop_NTPase"/>
</dbReference>
<comment type="similarity">
    <text evidence="3">In the C-terminal section; belongs to the phosphate acetyltransferase and butyryltransferase family.</text>
</comment>
<dbReference type="InterPro" id="IPR010766">
    <property type="entry name" value="DRTGG"/>
</dbReference>
<dbReference type="InterPro" id="IPR028979">
    <property type="entry name" value="Ser_kin/Pase_Hpr-like_N_sf"/>
</dbReference>
<keyword evidence="8" id="KW-0963">Cytoplasm</keyword>
<comment type="similarity">
    <text evidence="4">In the N-terminal section; belongs to the CobB/CobQ family.</text>
</comment>
<evidence type="ECO:0000256" key="1">
    <source>
        <dbReference type="ARBA" id="ARBA00004496"/>
    </source>
</evidence>
<protein>
    <recommendedName>
        <fullName evidence="7">Phosphate acetyltransferase</fullName>
        <ecNumber evidence="6">2.3.1.8</ecNumber>
    </recommendedName>
    <alternativeName>
        <fullName evidence="11">Phosphotransacetylase</fullName>
    </alternativeName>
</protein>
<dbReference type="InterPro" id="IPR004614">
    <property type="entry name" value="P_AcTrfase"/>
</dbReference>
<sequence length="737" mass="79632">MPTQSEQPQCILLVPTSVGAGLTSACLGLIQALDTIGLKAGFLKPFMQDELNGSGQDRSTALVARTLNQSPPPPISQARLEQLLRDDHLDELMENVIELYDQVTHQAYCDGSALDLVVVEGVVPTQHTTYATQTNAQLAHALNARIILVGTGDLNEPQALAEQLDMHARSFGGVSSSRTLGCILMRMKNLPYDEDSLTPAPGTANARLEKPVLDELQRYSPALATERFHLIGVVPYSKALSAPRTLDVAQALEARLLNEGEANSRRVLSTSLCARSAANALHIFKPGSLVVTSGDRDDVILATALATMNGTQLAGILLTNGYMPNDNMIEMCRPALNTGLPVLTVDTDSLTTATNLSRMNNEIPTDDLERAEKIAHFVAAHIDLEWLKENLSRGYTRRLSPSAFRYQLVKLAQENKKRVVLPEGNEPRTVEAAILCQRRGIANCILLGDREEIENVAHNRGLTLPDDLEIIDPESTRARYIEPMVKLRHGKLNEITAEAQLHDNVVLGTMMLQLDEVDGLVSGAVHTTANTVRPAFQLIKTAPEYRNVSSVFFMLLPEQVVVYGDCAVIPDPDADTLAEIALQSARSAQAFGIEPRVAMISYSTGSSGSGVDVDKVREATRLARARAPDLLIDGPLQYDAAAIESVGRQKAPDSPVAGRATVFIFPDLNTGNTTYKAVQRSAQVVSVGPMLQGLNKPVNDLSRGALVDDIVYTIALTVIQATQNSEAACHKEIAATG</sequence>
<dbReference type="SUPFAM" id="SSF75138">
    <property type="entry name" value="HprK N-terminal domain-like"/>
    <property type="match status" value="1"/>
</dbReference>
<proteinExistence type="inferred from homology"/>
<evidence type="ECO:0000313" key="15">
    <source>
        <dbReference type="Proteomes" id="UP000253204"/>
    </source>
</evidence>
<dbReference type="PANTHER" id="PTHR43356">
    <property type="entry name" value="PHOSPHATE ACETYLTRANSFERASE"/>
    <property type="match status" value="1"/>
</dbReference>
<evidence type="ECO:0000256" key="5">
    <source>
        <dbReference type="ARBA" id="ARBA00011643"/>
    </source>
</evidence>
<reference evidence="14 15" key="1">
    <citation type="submission" date="2018-07" db="EMBL/GenBank/DDBJ databases">
        <title>Halomonas rutogse sp. nov., isolated from Lake TangqianCo on Tibetan Plateau.</title>
        <authorList>
            <person name="Lu H."/>
            <person name="Xing P."/>
            <person name="Wu Q."/>
        </authorList>
    </citation>
    <scope>NUCLEOTIDE SEQUENCE [LARGE SCALE GENOMIC DNA]</scope>
    <source>
        <strain evidence="14 15">TQ8S</strain>
    </source>
</reference>
<comment type="subcellular location">
    <subcellularLocation>
        <location evidence="1">Cytoplasm</location>
    </subcellularLocation>
</comment>
<dbReference type="PANTHER" id="PTHR43356:SF3">
    <property type="entry name" value="PHOSPHATE ACETYLTRANSFERASE"/>
    <property type="match status" value="1"/>
</dbReference>
<dbReference type="Gene3D" id="3.40.50.10750">
    <property type="entry name" value="Isocitrate/Isopropylmalate dehydrogenase-like"/>
    <property type="match status" value="1"/>
</dbReference>